<dbReference type="PANTHER" id="PTHR21113:SF4">
    <property type="entry name" value="CHITIN-BINDING TYPE-4 DOMAIN-CONTAINING PROTEIN"/>
    <property type="match status" value="1"/>
</dbReference>
<dbReference type="OrthoDB" id="64893at2759"/>
<feature type="signal peptide" evidence="1">
    <location>
        <begin position="1"/>
        <end position="17"/>
    </location>
</feature>
<evidence type="ECO:0000256" key="1">
    <source>
        <dbReference type="SAM" id="SignalP"/>
    </source>
</evidence>
<dbReference type="Pfam" id="PF03067">
    <property type="entry name" value="LPMO_10"/>
    <property type="match status" value="1"/>
</dbReference>
<name>A0A813SG84_9BILA</name>
<feature type="domain" description="Chitin-binding type-4" evidence="2">
    <location>
        <begin position="18"/>
        <end position="213"/>
    </location>
</feature>
<accession>A0A813SG84</accession>
<dbReference type="Proteomes" id="UP000663891">
    <property type="component" value="Unassembled WGS sequence"/>
</dbReference>
<proteinExistence type="predicted"/>
<organism evidence="3 4">
    <name type="scientific">Adineta steineri</name>
    <dbReference type="NCBI Taxonomy" id="433720"/>
    <lineage>
        <taxon>Eukaryota</taxon>
        <taxon>Metazoa</taxon>
        <taxon>Spiralia</taxon>
        <taxon>Gnathifera</taxon>
        <taxon>Rotifera</taxon>
        <taxon>Eurotatoria</taxon>
        <taxon>Bdelloidea</taxon>
        <taxon>Adinetida</taxon>
        <taxon>Adinetidae</taxon>
        <taxon>Adineta</taxon>
    </lineage>
</organism>
<evidence type="ECO:0000313" key="3">
    <source>
        <dbReference type="EMBL" id="CAF0795677.1"/>
    </source>
</evidence>
<dbReference type="InterPro" id="IPR004302">
    <property type="entry name" value="Cellulose/chitin-bd_N"/>
</dbReference>
<feature type="chain" id="PRO_5032319684" description="Chitin-binding type-4 domain-containing protein" evidence="1">
    <location>
        <begin position="18"/>
        <end position="410"/>
    </location>
</feature>
<dbReference type="Gene3D" id="2.10.10.20">
    <property type="entry name" value="Carbohydrate-binding module superfamily 5/12"/>
    <property type="match status" value="1"/>
</dbReference>
<gene>
    <name evidence="3" type="ORF">VCS650_LOCUS3735</name>
</gene>
<evidence type="ECO:0000259" key="2">
    <source>
        <dbReference type="Pfam" id="PF03067"/>
    </source>
</evidence>
<reference evidence="3" key="1">
    <citation type="submission" date="2021-02" db="EMBL/GenBank/DDBJ databases">
        <authorList>
            <person name="Nowell W R."/>
        </authorList>
    </citation>
    <scope>NUCLEOTIDE SEQUENCE</scope>
</reference>
<keyword evidence="1" id="KW-0732">Signal</keyword>
<evidence type="ECO:0000313" key="4">
    <source>
        <dbReference type="Proteomes" id="UP000663891"/>
    </source>
</evidence>
<protein>
    <recommendedName>
        <fullName evidence="2">Chitin-binding type-4 domain-containing protein</fullName>
    </recommendedName>
</protein>
<dbReference type="EMBL" id="CAJNON010000020">
    <property type="protein sequence ID" value="CAF0795677.1"/>
    <property type="molecule type" value="Genomic_DNA"/>
</dbReference>
<sequence length="410" mass="45108">MFGILIVFFYCITSTYGHGYLLEPVARSSAWLVDPSFKQCCTWPQHNEMFCGGIGHQWNTNDGKCSICGEAYDKPVKLFEKGGAMYKGTIVQKYTQGQQIEVKVVLSANHKGYFEFRLCNLDASPLADATQECLDHNLLKIADTDSTKFSDVGKYGSTTINIRVQLPPNVACQHCVFQWKYTAGNNWGTDPITGQSGGGLGRENETFMGCSDIAILPTGSPTEPPMVIIPTTPTQWKYTAGNNWGTDPITGQSGGGLGRENETFMGCSDIAILPTGSPTEPPMVIIPTTPTITTTSITTGTNTNNAQVTTSSNQWTWPSLSSQGSVPTTTYHWTWPTLSTQESVIPMTTSTFRAPLGLTTWSSELFEYQIGDEVMYDDIKYRCVAPHRSFPGAEPGILTWAWWQRVEEES</sequence>
<dbReference type="AlphaFoldDB" id="A0A813SG84"/>
<dbReference type="PANTHER" id="PTHR21113">
    <property type="entry name" value="AGAP001705-PA"/>
    <property type="match status" value="1"/>
</dbReference>
<comment type="caution">
    <text evidence="3">The sequence shown here is derived from an EMBL/GenBank/DDBJ whole genome shotgun (WGS) entry which is preliminary data.</text>
</comment>